<dbReference type="Gene3D" id="3.40.50.720">
    <property type="entry name" value="NAD(P)-binding Rossmann-like Domain"/>
    <property type="match status" value="1"/>
</dbReference>
<feature type="domain" description="XdhC- CoxI" evidence="2">
    <location>
        <begin position="20"/>
        <end position="75"/>
    </location>
</feature>
<keyword evidence="5" id="KW-1185">Reference proteome</keyword>
<dbReference type="NCBIfam" id="TIGR02964">
    <property type="entry name" value="xanthine_xdhC"/>
    <property type="match status" value="1"/>
</dbReference>
<dbReference type="Pfam" id="PF02625">
    <property type="entry name" value="XdhC_CoxI"/>
    <property type="match status" value="1"/>
</dbReference>
<evidence type="ECO:0000313" key="5">
    <source>
        <dbReference type="Proteomes" id="UP000436016"/>
    </source>
</evidence>
<dbReference type="RefSeq" id="WP_160853618.1">
    <property type="nucleotide sequence ID" value="NZ_WUWG01000003.1"/>
</dbReference>
<feature type="region of interest" description="Disordered" evidence="1">
    <location>
        <begin position="121"/>
        <end position="141"/>
    </location>
</feature>
<dbReference type="InterPro" id="IPR036291">
    <property type="entry name" value="NAD(P)-bd_dom_sf"/>
</dbReference>
<dbReference type="SUPFAM" id="SSF51735">
    <property type="entry name" value="NAD(P)-binding Rossmann-fold domains"/>
    <property type="match status" value="1"/>
</dbReference>
<comment type="caution">
    <text evidence="4">The sequence shown here is derived from an EMBL/GenBank/DDBJ whole genome shotgun (WGS) entry which is preliminary data.</text>
</comment>
<protein>
    <submittedName>
        <fullName evidence="4">Xanthine dehydrogenase accessory protein XdhC</fullName>
    </submittedName>
</protein>
<reference evidence="4 5" key="1">
    <citation type="submission" date="2019-12" db="EMBL/GenBank/DDBJ databases">
        <title>Strain KN286 was isolated from seawater, which was collected from Caroline Seamount in the tropical western Pacific.</title>
        <authorList>
            <person name="Wang Q."/>
        </authorList>
    </citation>
    <scope>NUCLEOTIDE SEQUENCE [LARGE SCALE GENOMIC DNA]</scope>
    <source>
        <strain evidence="4 5">KN286</strain>
    </source>
</reference>
<dbReference type="InterPro" id="IPR052698">
    <property type="entry name" value="MoCofactor_Util/Proc"/>
</dbReference>
<evidence type="ECO:0000259" key="2">
    <source>
        <dbReference type="Pfam" id="PF02625"/>
    </source>
</evidence>
<organism evidence="4 5">
    <name type="scientific">Oceanomicrobium pacificus</name>
    <dbReference type="NCBI Taxonomy" id="2692916"/>
    <lineage>
        <taxon>Bacteria</taxon>
        <taxon>Pseudomonadati</taxon>
        <taxon>Pseudomonadota</taxon>
        <taxon>Alphaproteobacteria</taxon>
        <taxon>Rhodobacterales</taxon>
        <taxon>Paracoccaceae</taxon>
        <taxon>Oceanomicrobium</taxon>
    </lineage>
</organism>
<evidence type="ECO:0000256" key="1">
    <source>
        <dbReference type="SAM" id="MobiDB-lite"/>
    </source>
</evidence>
<evidence type="ECO:0000313" key="4">
    <source>
        <dbReference type="EMBL" id="MXU65283.1"/>
    </source>
</evidence>
<evidence type="ECO:0000259" key="3">
    <source>
        <dbReference type="Pfam" id="PF13478"/>
    </source>
</evidence>
<dbReference type="PANTHER" id="PTHR30388:SF6">
    <property type="entry name" value="XANTHINE DEHYDROGENASE SUBUNIT A-RELATED"/>
    <property type="match status" value="1"/>
</dbReference>
<feature type="domain" description="XdhC Rossmann" evidence="3">
    <location>
        <begin position="157"/>
        <end position="297"/>
    </location>
</feature>
<dbReference type="Pfam" id="PF13478">
    <property type="entry name" value="XdhC_C"/>
    <property type="match status" value="1"/>
</dbReference>
<gene>
    <name evidence="4" type="primary">xdhC</name>
    <name evidence="4" type="ORF">GSH16_07470</name>
</gene>
<sequence>MTRDANPFDTQPLRDLVFRNGTVVRAVITSVAGSAPRGVGAAMIVWADGQSGTIGGGALELDVTDRARQMIREGGAWARQELSQPLGPALGQCCGGSVRVLLERFTADELPDLPADGVFTRQLVSGPPDPQQAPDGPLPHRADGQFSESVADGAVPVWIYGAGHVGRALVHCLSDLPFAVTWVDDAKARFPALVPAHATQLVAHDPADAAALAPDTAHHLIMTYSHGMDLELCHRLLGRKTASVGLIGSATKRARFEKRLRDLGHDETAIARLICPIGQKNLGKRPMAIAIGVAAELLAMQQKIGLQEQESVKETLLDPAHD</sequence>
<accession>A0A6B0TWA8</accession>
<proteinExistence type="predicted"/>
<dbReference type="InterPro" id="IPR003777">
    <property type="entry name" value="XdhC_CoxI"/>
</dbReference>
<dbReference type="InterPro" id="IPR014308">
    <property type="entry name" value="Xanthine_DH_XdhC"/>
</dbReference>
<dbReference type="InterPro" id="IPR027051">
    <property type="entry name" value="XdhC_Rossmann_dom"/>
</dbReference>
<dbReference type="PANTHER" id="PTHR30388">
    <property type="entry name" value="ALDEHYDE OXIDOREDUCTASE MOLYBDENUM COFACTOR ASSEMBLY PROTEIN"/>
    <property type="match status" value="1"/>
</dbReference>
<dbReference type="Proteomes" id="UP000436016">
    <property type="component" value="Unassembled WGS sequence"/>
</dbReference>
<name>A0A6B0TWA8_9RHOB</name>
<dbReference type="AlphaFoldDB" id="A0A6B0TWA8"/>
<dbReference type="EMBL" id="WUWG01000003">
    <property type="protein sequence ID" value="MXU65283.1"/>
    <property type="molecule type" value="Genomic_DNA"/>
</dbReference>